<evidence type="ECO:0000313" key="1">
    <source>
        <dbReference type="EMBL" id="KAK3708285.1"/>
    </source>
</evidence>
<protein>
    <submittedName>
        <fullName evidence="1">Uncharacterized protein</fullName>
    </submittedName>
</protein>
<organism evidence="1 2">
    <name type="scientific">Vermiconidia calcicola</name>
    <dbReference type="NCBI Taxonomy" id="1690605"/>
    <lineage>
        <taxon>Eukaryota</taxon>
        <taxon>Fungi</taxon>
        <taxon>Dikarya</taxon>
        <taxon>Ascomycota</taxon>
        <taxon>Pezizomycotina</taxon>
        <taxon>Dothideomycetes</taxon>
        <taxon>Dothideomycetidae</taxon>
        <taxon>Mycosphaerellales</taxon>
        <taxon>Extremaceae</taxon>
        <taxon>Vermiconidia</taxon>
    </lineage>
</organism>
<dbReference type="EMBL" id="JAUTXU010000102">
    <property type="protein sequence ID" value="KAK3708285.1"/>
    <property type="molecule type" value="Genomic_DNA"/>
</dbReference>
<evidence type="ECO:0000313" key="2">
    <source>
        <dbReference type="Proteomes" id="UP001281147"/>
    </source>
</evidence>
<reference evidence="1" key="1">
    <citation type="submission" date="2023-07" db="EMBL/GenBank/DDBJ databases">
        <title>Black Yeasts Isolated from many extreme environments.</title>
        <authorList>
            <person name="Coleine C."/>
            <person name="Stajich J.E."/>
            <person name="Selbmann L."/>
        </authorList>
    </citation>
    <scope>NUCLEOTIDE SEQUENCE</scope>
    <source>
        <strain evidence="1">CCFEE 5714</strain>
    </source>
</reference>
<comment type="caution">
    <text evidence="1">The sequence shown here is derived from an EMBL/GenBank/DDBJ whole genome shotgun (WGS) entry which is preliminary data.</text>
</comment>
<keyword evidence="2" id="KW-1185">Reference proteome</keyword>
<accession>A0ACC3N4G5</accession>
<proteinExistence type="predicted"/>
<gene>
    <name evidence="1" type="ORF">LTR37_011550</name>
</gene>
<dbReference type="Proteomes" id="UP001281147">
    <property type="component" value="Unassembled WGS sequence"/>
</dbReference>
<sequence>MTEWAALRSKTYSSAYSPRRGETRNPFDLSKSPFSIAKTPAQTALAAALSANIVPLAYGTETDISIIGPAMRSGVVGIKPTVGLSSRSGVIPISKHFDTVGPFGRRVHDAAIGLNAIAGKDTADDATLHPARPEGLDYCSYLSDKSILKGARFGLPWKRCWEMVASDDMKVATKVLDAIRRAGAQIVWTEFPSAEDRIAEDESGTGNTLFVKVDAYNGINQYLSKCTNTMIRSLEDVVAYNLENRGTEGAEPGDHPAFPSGQNNLQEIVKTKGVEDHIYASALRHIQQKCREEGIDGALKHPEGDLDALLLCDRKAVGQQIAAQAGKLHMKTKSFPSLTPGSGYPIVSIPIGLDEKGIPVAMSLHQTAWKEGALIKWASAIEDMLAGFQGSRRTPTYRNPMCKKIPVFE</sequence>
<name>A0ACC3N4G5_9PEZI</name>